<protein>
    <submittedName>
        <fullName evidence="1">Uncharacterized protein</fullName>
    </submittedName>
</protein>
<dbReference type="EMBL" id="MN740699">
    <property type="protein sequence ID" value="QHU08791.1"/>
    <property type="molecule type" value="Genomic_DNA"/>
</dbReference>
<dbReference type="AlphaFoldDB" id="A0A6C0JV43"/>
<sequence>MTTNLQKLIIELDECVGGSRGWVSLKKTDKEVKFEEKLELAELRGLTVEKHGRYGYVAFRK</sequence>
<organism evidence="1">
    <name type="scientific">viral metagenome</name>
    <dbReference type="NCBI Taxonomy" id="1070528"/>
    <lineage>
        <taxon>unclassified sequences</taxon>
        <taxon>metagenomes</taxon>
        <taxon>organismal metagenomes</taxon>
    </lineage>
</organism>
<proteinExistence type="predicted"/>
<evidence type="ECO:0000313" key="1">
    <source>
        <dbReference type="EMBL" id="QHU08791.1"/>
    </source>
</evidence>
<reference evidence="1" key="1">
    <citation type="journal article" date="2020" name="Nature">
        <title>Giant virus diversity and host interactions through global metagenomics.</title>
        <authorList>
            <person name="Schulz F."/>
            <person name="Roux S."/>
            <person name="Paez-Espino D."/>
            <person name="Jungbluth S."/>
            <person name="Walsh D.A."/>
            <person name="Denef V.J."/>
            <person name="McMahon K.D."/>
            <person name="Konstantinidis K.T."/>
            <person name="Eloe-Fadrosh E.A."/>
            <person name="Kyrpides N.C."/>
            <person name="Woyke T."/>
        </authorList>
    </citation>
    <scope>NUCLEOTIDE SEQUENCE</scope>
    <source>
        <strain evidence="1">GVMAG-S-1064190-84</strain>
    </source>
</reference>
<accession>A0A6C0JV43</accession>
<name>A0A6C0JV43_9ZZZZ</name>